<organism evidence="3 4">
    <name type="scientific">Jannaschia helgolandensis</name>
    <dbReference type="NCBI Taxonomy" id="188906"/>
    <lineage>
        <taxon>Bacteria</taxon>
        <taxon>Pseudomonadati</taxon>
        <taxon>Pseudomonadota</taxon>
        <taxon>Alphaproteobacteria</taxon>
        <taxon>Rhodobacterales</taxon>
        <taxon>Roseobacteraceae</taxon>
        <taxon>Jannaschia</taxon>
    </lineage>
</organism>
<dbReference type="OrthoDB" id="7257484at2"/>
<evidence type="ECO:0000313" key="3">
    <source>
        <dbReference type="EMBL" id="SEL34694.1"/>
    </source>
</evidence>
<protein>
    <recommendedName>
        <fullName evidence="5">Alpha/beta hydrolase family protein</fullName>
    </recommendedName>
</protein>
<evidence type="ECO:0000256" key="2">
    <source>
        <dbReference type="SAM" id="Phobius"/>
    </source>
</evidence>
<keyword evidence="4" id="KW-1185">Reference proteome</keyword>
<gene>
    <name evidence="3" type="ORF">SAMN04488526_2529</name>
</gene>
<reference evidence="3 4" key="1">
    <citation type="submission" date="2016-10" db="EMBL/GenBank/DDBJ databases">
        <authorList>
            <person name="de Groot N.N."/>
        </authorList>
    </citation>
    <scope>NUCLEOTIDE SEQUENCE [LARGE SCALE GENOMIC DNA]</scope>
    <source>
        <strain evidence="3 4">DSM 14858</strain>
    </source>
</reference>
<dbReference type="STRING" id="188906.SAMN04488526_2529"/>
<feature type="region of interest" description="Disordered" evidence="1">
    <location>
        <begin position="396"/>
        <end position="420"/>
    </location>
</feature>
<evidence type="ECO:0000256" key="1">
    <source>
        <dbReference type="SAM" id="MobiDB-lite"/>
    </source>
</evidence>
<evidence type="ECO:0008006" key="5">
    <source>
        <dbReference type="Google" id="ProtNLM"/>
    </source>
</evidence>
<name>A0A1H7PGX3_9RHOB</name>
<sequence length="420" mass="46452">MTQTVATRRVLYIPGFDPFHPRRYRELYRKEGAQQAELSGYSISQQKGENAFSWQVEAQIDGARVTTDIEVLVWSDIVSSSMAASIPATYWHLARTAWIYISSGALFRLMRLRQGPIIAALYPIVFLVLQLVTAIAAGGLVAWGVAWVSDLIMVATGQPLPPVLSYEVPRYFAAILFGTAAGWLVLRWFKARDSKVFAYYLMYDYAFSARWNGANPPELEARMASYADRIAEALASNVDEVLIVGHSSGAHLAVSVLADMIRGSRIPPGRCSFLSLGQVVPMVSFLPDAKRLRADLHVMGGQDLIPWVDVTAPGDGCAFALCDPVSVTGVAPDRQTGPLILSAAFTKTLTPETWRKLKRRYFRLHFQYLCAFDALPGTSSDYDYFRITAGPHRLGERFAGRAPSPSTKRTPVNRYTAMAP</sequence>
<keyword evidence="2" id="KW-0472">Membrane</keyword>
<evidence type="ECO:0000313" key="4">
    <source>
        <dbReference type="Proteomes" id="UP000199283"/>
    </source>
</evidence>
<accession>A0A1H7PGX3</accession>
<dbReference type="InterPro" id="IPR029058">
    <property type="entry name" value="AB_hydrolase_fold"/>
</dbReference>
<proteinExistence type="predicted"/>
<dbReference type="AlphaFoldDB" id="A0A1H7PGX3"/>
<keyword evidence="2" id="KW-1133">Transmembrane helix</keyword>
<feature type="transmembrane region" description="Helical" evidence="2">
    <location>
        <begin position="121"/>
        <end position="148"/>
    </location>
</feature>
<dbReference type="SUPFAM" id="SSF53474">
    <property type="entry name" value="alpha/beta-Hydrolases"/>
    <property type="match status" value="1"/>
</dbReference>
<dbReference type="EMBL" id="FNZQ01000004">
    <property type="protein sequence ID" value="SEL34694.1"/>
    <property type="molecule type" value="Genomic_DNA"/>
</dbReference>
<dbReference type="Proteomes" id="UP000199283">
    <property type="component" value="Unassembled WGS sequence"/>
</dbReference>
<dbReference type="Gene3D" id="3.40.50.1820">
    <property type="entry name" value="alpha/beta hydrolase"/>
    <property type="match status" value="1"/>
</dbReference>
<feature type="transmembrane region" description="Helical" evidence="2">
    <location>
        <begin position="168"/>
        <end position="186"/>
    </location>
</feature>
<keyword evidence="2" id="KW-0812">Transmembrane</keyword>
<dbReference type="RefSeq" id="WP_092763243.1">
    <property type="nucleotide sequence ID" value="NZ_FNZQ01000004.1"/>
</dbReference>